<keyword evidence="5" id="KW-1185">Reference proteome</keyword>
<dbReference type="STRING" id="1088869.GMO_06830"/>
<evidence type="ECO:0000256" key="1">
    <source>
        <dbReference type="SAM" id="MobiDB-lite"/>
    </source>
</evidence>
<dbReference type="SUPFAM" id="SSF47240">
    <property type="entry name" value="Ferritin-like"/>
    <property type="match status" value="1"/>
</dbReference>
<gene>
    <name evidence="4" type="ORF">GMO_06830</name>
</gene>
<dbReference type="NCBIfam" id="NF045676">
    <property type="entry name" value="FeExpMbfA"/>
    <property type="match status" value="1"/>
</dbReference>
<feature type="region of interest" description="Disordered" evidence="1">
    <location>
        <begin position="138"/>
        <end position="159"/>
    </location>
</feature>
<dbReference type="Gene3D" id="1.20.1260.10">
    <property type="match status" value="1"/>
</dbReference>
<dbReference type="InterPro" id="IPR017040">
    <property type="entry name" value="UCP035918_rubreryth/DUF125"/>
</dbReference>
<feature type="domain" description="Rubrerythrin diiron-binding" evidence="3">
    <location>
        <begin position="11"/>
        <end position="147"/>
    </location>
</feature>
<sequence length="318" mass="34774">MPKLSDLGEREILALAIASEEEDGHIYADFGQMLADDYPDSAAIFREMAAEEDQHRRALIDLFVRRFGNHIPLVRRQDVQGFPVRRSAWQMKNRGIESIRTQAAEMERQSARFYRQAAAQTVDAEIRRLLGDLATEEDRHRREAHRLEDEHLDGSNRDREDEQSRRVFVLRIVQPGLVGLMDGSVSTLAPVFAAAFATHSSHAAFLVGLAASLGAAISMGLAEALADDGKLSGRGAPLARGVICGAMTFGGGIGHTLPFLVPEFHAAFVVALAAVTIELLLISWIRWRYQDTPFSAALAQVLLGGALVFATGVLIGSF</sequence>
<dbReference type="Pfam" id="PF02915">
    <property type="entry name" value="Rubrerythrin"/>
    <property type="match status" value="1"/>
</dbReference>
<feature type="transmembrane region" description="Helical" evidence="2">
    <location>
        <begin position="238"/>
        <end position="260"/>
    </location>
</feature>
<feature type="transmembrane region" description="Helical" evidence="2">
    <location>
        <begin position="297"/>
        <end position="316"/>
    </location>
</feature>
<feature type="transmembrane region" description="Helical" evidence="2">
    <location>
        <begin position="266"/>
        <end position="285"/>
    </location>
</feature>
<evidence type="ECO:0000256" key="2">
    <source>
        <dbReference type="SAM" id="Phobius"/>
    </source>
</evidence>
<evidence type="ECO:0000313" key="4">
    <source>
        <dbReference type="EMBL" id="EHH69376.1"/>
    </source>
</evidence>
<dbReference type="OrthoDB" id="32301at2"/>
<dbReference type="InterPro" id="IPR009078">
    <property type="entry name" value="Ferritin-like_SF"/>
</dbReference>
<keyword evidence="2" id="KW-0472">Membrane</keyword>
<dbReference type="Proteomes" id="UP000004949">
    <property type="component" value="Unassembled WGS sequence"/>
</dbReference>
<dbReference type="PIRSF" id="PIRSF035918">
    <property type="entry name" value="UCP035918_rubreryth_DUF125"/>
    <property type="match status" value="1"/>
</dbReference>
<dbReference type="eggNOG" id="COG1633">
    <property type="taxonomic scope" value="Bacteria"/>
</dbReference>
<organism evidence="4 5">
    <name type="scientific">Gluconobacter morbifer G707</name>
    <dbReference type="NCBI Taxonomy" id="1088869"/>
    <lineage>
        <taxon>Bacteria</taxon>
        <taxon>Pseudomonadati</taxon>
        <taxon>Pseudomonadota</taxon>
        <taxon>Alphaproteobacteria</taxon>
        <taxon>Acetobacterales</taxon>
        <taxon>Acetobacteraceae</taxon>
        <taxon>Gluconobacter</taxon>
    </lineage>
</organism>
<feature type="transmembrane region" description="Helical" evidence="2">
    <location>
        <begin position="203"/>
        <end position="226"/>
    </location>
</feature>
<dbReference type="CDD" id="cd02437">
    <property type="entry name" value="CCC1_like_1"/>
    <property type="match status" value="1"/>
</dbReference>
<dbReference type="RefSeq" id="WP_008850833.1">
    <property type="nucleotide sequence ID" value="NZ_AGQV01000001.1"/>
</dbReference>
<keyword evidence="2" id="KW-1133">Transmembrane helix</keyword>
<name>G6XGR8_9PROT</name>
<protein>
    <recommendedName>
        <fullName evidence="3">Rubrerythrin diiron-binding domain-containing protein</fullName>
    </recommendedName>
</protein>
<accession>G6XGR8</accession>
<dbReference type="InterPro" id="IPR012347">
    <property type="entry name" value="Ferritin-like"/>
</dbReference>
<dbReference type="PATRIC" id="fig|1088869.3.peg.691"/>
<dbReference type="GO" id="GO:0046872">
    <property type="term" value="F:metal ion binding"/>
    <property type="evidence" value="ECO:0007669"/>
    <property type="project" value="InterPro"/>
</dbReference>
<dbReference type="EMBL" id="AGQV01000001">
    <property type="protein sequence ID" value="EHH69376.1"/>
    <property type="molecule type" value="Genomic_DNA"/>
</dbReference>
<dbReference type="InterPro" id="IPR003251">
    <property type="entry name" value="Rr_diiron-bd_dom"/>
</dbReference>
<dbReference type="PANTHER" id="PTHR33531:SF10">
    <property type="entry name" value="BLR7895 PROTEIN"/>
    <property type="match status" value="1"/>
</dbReference>
<proteinExistence type="predicted"/>
<keyword evidence="2" id="KW-0812">Transmembrane</keyword>
<dbReference type="PANTHER" id="PTHR33531">
    <property type="entry name" value="RUBRERYTHRIN SUBFAMILY"/>
    <property type="match status" value="1"/>
</dbReference>
<dbReference type="GO" id="GO:0016491">
    <property type="term" value="F:oxidoreductase activity"/>
    <property type="evidence" value="ECO:0007669"/>
    <property type="project" value="InterPro"/>
</dbReference>
<reference evidence="4 5" key="1">
    <citation type="submission" date="2011-10" db="EMBL/GenBank/DDBJ databases">
        <title>Genome sequence of Gluconobacter morbifer G707, isolated from Drosophila gut.</title>
        <authorList>
            <person name="Lee W.-J."/>
            <person name="Kim E.-K."/>
        </authorList>
    </citation>
    <scope>NUCLEOTIDE SEQUENCE [LARGE SCALE GENOMIC DNA]</scope>
    <source>
        <strain evidence="4 5">G707</strain>
    </source>
</reference>
<comment type="caution">
    <text evidence="4">The sequence shown here is derived from an EMBL/GenBank/DDBJ whole genome shotgun (WGS) entry which is preliminary data.</text>
</comment>
<evidence type="ECO:0000259" key="3">
    <source>
        <dbReference type="Pfam" id="PF02915"/>
    </source>
</evidence>
<dbReference type="CDD" id="cd01045">
    <property type="entry name" value="Ferritin_like_AB"/>
    <property type="match status" value="1"/>
</dbReference>
<feature type="transmembrane region" description="Helical" evidence="2">
    <location>
        <begin position="175"/>
        <end position="197"/>
    </location>
</feature>
<dbReference type="AlphaFoldDB" id="G6XGR8"/>
<evidence type="ECO:0000313" key="5">
    <source>
        <dbReference type="Proteomes" id="UP000004949"/>
    </source>
</evidence>